<keyword evidence="2" id="KW-1185">Reference proteome</keyword>
<dbReference type="Proteomes" id="UP001162483">
    <property type="component" value="Unassembled WGS sequence"/>
</dbReference>
<evidence type="ECO:0000313" key="1">
    <source>
        <dbReference type="EMBL" id="CAI9598871.1"/>
    </source>
</evidence>
<proteinExistence type="predicted"/>
<sequence>VPYIGDQWEECSLHWWYQWEESSLHWWSVRRMFLTLVVSLNNLPLNWWSLGRMLLLHWWSVGRILPYIGGQCKECTLHW</sequence>
<organism evidence="1 2">
    <name type="scientific">Staurois parvus</name>
    <dbReference type="NCBI Taxonomy" id="386267"/>
    <lineage>
        <taxon>Eukaryota</taxon>
        <taxon>Metazoa</taxon>
        <taxon>Chordata</taxon>
        <taxon>Craniata</taxon>
        <taxon>Vertebrata</taxon>
        <taxon>Euteleostomi</taxon>
        <taxon>Amphibia</taxon>
        <taxon>Batrachia</taxon>
        <taxon>Anura</taxon>
        <taxon>Neobatrachia</taxon>
        <taxon>Ranoidea</taxon>
        <taxon>Ranidae</taxon>
        <taxon>Staurois</taxon>
    </lineage>
</organism>
<dbReference type="EMBL" id="CATNWA010017214">
    <property type="protein sequence ID" value="CAI9598871.1"/>
    <property type="molecule type" value="Genomic_DNA"/>
</dbReference>
<accession>A0ABN9FP82</accession>
<evidence type="ECO:0008006" key="3">
    <source>
        <dbReference type="Google" id="ProtNLM"/>
    </source>
</evidence>
<protein>
    <recommendedName>
        <fullName evidence="3">Envelope glycoprotein</fullName>
    </recommendedName>
</protein>
<evidence type="ECO:0000313" key="2">
    <source>
        <dbReference type="Proteomes" id="UP001162483"/>
    </source>
</evidence>
<name>A0ABN9FP82_9NEOB</name>
<comment type="caution">
    <text evidence="1">The sequence shown here is derived from an EMBL/GenBank/DDBJ whole genome shotgun (WGS) entry which is preliminary data.</text>
</comment>
<reference evidence="1" key="1">
    <citation type="submission" date="2023-05" db="EMBL/GenBank/DDBJ databases">
        <authorList>
            <person name="Stuckert A."/>
        </authorList>
    </citation>
    <scope>NUCLEOTIDE SEQUENCE</scope>
</reference>
<gene>
    <name evidence="1" type="ORF">SPARVUS_LOCUS12506707</name>
</gene>
<feature type="non-terminal residue" evidence="1">
    <location>
        <position position="1"/>
    </location>
</feature>